<gene>
    <name evidence="8" type="primary">tadA</name>
    <name evidence="11" type="ORF">ATTO_01190</name>
</gene>
<dbReference type="PROSITE" id="PS51747">
    <property type="entry name" value="CYT_DCMP_DEAMINASES_2"/>
    <property type="match status" value="1"/>
</dbReference>
<name>A0AAU9C8U2_9ACTN</name>
<evidence type="ECO:0000256" key="1">
    <source>
        <dbReference type="ARBA" id="ARBA00010669"/>
    </source>
</evidence>
<dbReference type="InterPro" id="IPR028883">
    <property type="entry name" value="tRNA_aden_deaminase"/>
</dbReference>
<evidence type="ECO:0000256" key="5">
    <source>
        <dbReference type="ARBA" id="ARBA00022801"/>
    </source>
</evidence>
<dbReference type="RefSeq" id="WP_323373078.1">
    <property type="nucleotide sequence ID" value="NZ_AP025285.1"/>
</dbReference>
<evidence type="ECO:0000256" key="9">
    <source>
        <dbReference type="SAM" id="MobiDB-lite"/>
    </source>
</evidence>
<dbReference type="PANTHER" id="PTHR11079:SF202">
    <property type="entry name" value="TRNA-SPECIFIC ADENOSINE DEAMINASE"/>
    <property type="match status" value="1"/>
</dbReference>
<protein>
    <recommendedName>
        <fullName evidence="8">tRNA-specific adenosine deaminase</fullName>
        <ecNumber evidence="8">3.5.4.33</ecNumber>
    </recommendedName>
</protein>
<evidence type="ECO:0000259" key="10">
    <source>
        <dbReference type="PROSITE" id="PS51747"/>
    </source>
</evidence>
<comment type="function">
    <text evidence="8">Catalyzes the deamination of adenosine to inosine at the wobble position 34 of tRNA(Arg2).</text>
</comment>
<dbReference type="NCBIfam" id="NF008113">
    <property type="entry name" value="PRK10860.1"/>
    <property type="match status" value="1"/>
</dbReference>
<dbReference type="Proteomes" id="UP001431186">
    <property type="component" value="Chromosome"/>
</dbReference>
<dbReference type="InterPro" id="IPR002125">
    <property type="entry name" value="CMP_dCMP_dom"/>
</dbReference>
<dbReference type="GO" id="GO:0008270">
    <property type="term" value="F:zinc ion binding"/>
    <property type="evidence" value="ECO:0007669"/>
    <property type="project" value="UniProtKB-UniRule"/>
</dbReference>
<comment type="cofactor">
    <cofactor evidence="8">
        <name>Zn(2+)</name>
        <dbReference type="ChEBI" id="CHEBI:29105"/>
    </cofactor>
    <text evidence="8">Binds 1 zinc ion per subunit.</text>
</comment>
<dbReference type="GO" id="GO:0002100">
    <property type="term" value="P:tRNA wobble adenosine to inosine editing"/>
    <property type="evidence" value="ECO:0007669"/>
    <property type="project" value="UniProtKB-UniRule"/>
</dbReference>
<accession>A0AAU9C8U2</accession>
<keyword evidence="4 8" id="KW-0479">Metal-binding</keyword>
<feature type="binding site" evidence="8">
    <location>
        <position position="112"/>
    </location>
    <ligand>
        <name>Zn(2+)</name>
        <dbReference type="ChEBI" id="CHEBI:29105"/>
        <note>catalytic</note>
    </ligand>
</feature>
<dbReference type="CDD" id="cd01285">
    <property type="entry name" value="nucleoside_deaminase"/>
    <property type="match status" value="1"/>
</dbReference>
<keyword evidence="6 8" id="KW-0862">Zinc</keyword>
<comment type="catalytic activity">
    <reaction evidence="7 8">
        <text>adenosine(34) in tRNA + H2O + H(+) = inosine(34) in tRNA + NH4(+)</text>
        <dbReference type="Rhea" id="RHEA:43168"/>
        <dbReference type="Rhea" id="RHEA-COMP:10373"/>
        <dbReference type="Rhea" id="RHEA-COMP:10374"/>
        <dbReference type="ChEBI" id="CHEBI:15377"/>
        <dbReference type="ChEBI" id="CHEBI:15378"/>
        <dbReference type="ChEBI" id="CHEBI:28938"/>
        <dbReference type="ChEBI" id="CHEBI:74411"/>
        <dbReference type="ChEBI" id="CHEBI:82852"/>
        <dbReference type="EC" id="3.5.4.33"/>
    </reaction>
</comment>
<evidence type="ECO:0000256" key="2">
    <source>
        <dbReference type="ARBA" id="ARBA00011738"/>
    </source>
</evidence>
<dbReference type="KEGG" id="lcal:ATTO_01190"/>
<feature type="binding site" evidence="8">
    <location>
        <position position="142"/>
    </location>
    <ligand>
        <name>Zn(2+)</name>
        <dbReference type="ChEBI" id="CHEBI:29105"/>
        <note>catalytic</note>
    </ligand>
</feature>
<dbReference type="PANTHER" id="PTHR11079">
    <property type="entry name" value="CYTOSINE DEAMINASE FAMILY MEMBER"/>
    <property type="match status" value="1"/>
</dbReference>
<feature type="region of interest" description="Disordered" evidence="9">
    <location>
        <begin position="1"/>
        <end position="56"/>
    </location>
</feature>
<feature type="binding site" evidence="8">
    <location>
        <position position="145"/>
    </location>
    <ligand>
        <name>Zn(2+)</name>
        <dbReference type="ChEBI" id="CHEBI:29105"/>
        <note>catalytic</note>
    </ligand>
</feature>
<evidence type="ECO:0000313" key="11">
    <source>
        <dbReference type="EMBL" id="BDC90247.1"/>
    </source>
</evidence>
<evidence type="ECO:0000313" key="12">
    <source>
        <dbReference type="Proteomes" id="UP001431186"/>
    </source>
</evidence>
<evidence type="ECO:0000256" key="3">
    <source>
        <dbReference type="ARBA" id="ARBA00022694"/>
    </source>
</evidence>
<dbReference type="FunFam" id="3.40.140.10:FF:000005">
    <property type="entry name" value="tRNA-specific adenosine deaminase"/>
    <property type="match status" value="1"/>
</dbReference>
<keyword evidence="5 8" id="KW-0378">Hydrolase</keyword>
<dbReference type="GO" id="GO:0052717">
    <property type="term" value="F:tRNA-specific adenosine-34 deaminase activity"/>
    <property type="evidence" value="ECO:0007669"/>
    <property type="project" value="UniProtKB-UniRule"/>
</dbReference>
<evidence type="ECO:0000256" key="8">
    <source>
        <dbReference type="HAMAP-Rule" id="MF_00972"/>
    </source>
</evidence>
<feature type="domain" description="CMP/dCMP-type deaminase" evidence="10">
    <location>
        <begin position="61"/>
        <end position="188"/>
    </location>
</feature>
<evidence type="ECO:0000256" key="4">
    <source>
        <dbReference type="ARBA" id="ARBA00022723"/>
    </source>
</evidence>
<dbReference type="SUPFAM" id="SSF53927">
    <property type="entry name" value="Cytidine deaminase-like"/>
    <property type="match status" value="1"/>
</dbReference>
<comment type="subunit">
    <text evidence="2 8">Homodimer.</text>
</comment>
<dbReference type="Gene3D" id="3.40.140.10">
    <property type="entry name" value="Cytidine Deaminase, domain 2"/>
    <property type="match status" value="1"/>
</dbReference>
<comment type="similarity">
    <text evidence="1">Belongs to the cytidine and deoxycytidylate deaminase family. ADAT2 subfamily.</text>
</comment>
<dbReference type="AlphaFoldDB" id="A0AAU9C8U2"/>
<evidence type="ECO:0000256" key="7">
    <source>
        <dbReference type="ARBA" id="ARBA00048045"/>
    </source>
</evidence>
<dbReference type="EC" id="3.5.4.33" evidence="8"/>
<dbReference type="InterPro" id="IPR016192">
    <property type="entry name" value="APOBEC/CMP_deaminase_Zn-bd"/>
</dbReference>
<dbReference type="InterPro" id="IPR016193">
    <property type="entry name" value="Cytidine_deaminase-like"/>
</dbReference>
<reference evidence="11" key="1">
    <citation type="submission" date="2021-11" db="EMBL/GenBank/DDBJ databases">
        <title>Complete genome sequence of Atopobiaceae bacterium TOC12.</title>
        <authorList>
            <person name="Morinaga K."/>
            <person name="Kusada H."/>
            <person name="Tamaki H."/>
        </authorList>
    </citation>
    <scope>NUCLEOTIDE SEQUENCE</scope>
    <source>
        <strain evidence="11">TOC12</strain>
    </source>
</reference>
<proteinExistence type="inferred from homology"/>
<sequence length="228" mass="23980">MTQPHLPDTENISSSLSAPGACASQPAGGSEPAGALQPAADPPLPVQPAGGSYAMADPQRADDERFMELAIAHAQAAAQMGEVPIGAVVVCDGQVVAAAHNKRETNHDPSAHAEFSALVEASRVLDRWRLSGCTVYVTLEPCLMCAGLMVNSRIDRCVFGAPDPKGGALGTLYDVSCDPRLNHEFTVTSGVLAEKSARLLRDFFRRRRQERKAAKRASGGDAGAHTHG</sequence>
<dbReference type="InterPro" id="IPR058535">
    <property type="entry name" value="MafB19-deam"/>
</dbReference>
<evidence type="ECO:0000256" key="6">
    <source>
        <dbReference type="ARBA" id="ARBA00022833"/>
    </source>
</evidence>
<feature type="active site" description="Proton donor" evidence="8">
    <location>
        <position position="114"/>
    </location>
</feature>
<dbReference type="EMBL" id="AP025285">
    <property type="protein sequence ID" value="BDC90247.1"/>
    <property type="molecule type" value="Genomic_DNA"/>
</dbReference>
<organism evidence="11 12">
    <name type="scientific">Leptogranulimonas caecicola</name>
    <dbReference type="NCBI Taxonomy" id="2894156"/>
    <lineage>
        <taxon>Bacteria</taxon>
        <taxon>Bacillati</taxon>
        <taxon>Actinomycetota</taxon>
        <taxon>Coriobacteriia</taxon>
        <taxon>Coriobacteriales</taxon>
        <taxon>Kribbibacteriaceae</taxon>
        <taxon>Leptogranulimonas</taxon>
    </lineage>
</organism>
<keyword evidence="3 8" id="KW-0819">tRNA processing</keyword>
<dbReference type="HAMAP" id="MF_00972">
    <property type="entry name" value="tRNA_aden_deaminase"/>
    <property type="match status" value="1"/>
</dbReference>
<dbReference type="PROSITE" id="PS00903">
    <property type="entry name" value="CYT_DCMP_DEAMINASES_1"/>
    <property type="match status" value="1"/>
</dbReference>
<keyword evidence="12" id="KW-1185">Reference proteome</keyword>
<dbReference type="Pfam" id="PF14437">
    <property type="entry name" value="MafB19-deam"/>
    <property type="match status" value="1"/>
</dbReference>